<keyword evidence="3" id="KW-1185">Reference proteome</keyword>
<feature type="chain" id="PRO_5012596974" description="Lipoprotein" evidence="1">
    <location>
        <begin position="17"/>
        <end position="150"/>
    </location>
</feature>
<organism evidence="2 3">
    <name type="scientific">Bordetella genomosp. 13</name>
    <dbReference type="NCBI Taxonomy" id="463040"/>
    <lineage>
        <taxon>Bacteria</taxon>
        <taxon>Pseudomonadati</taxon>
        <taxon>Pseudomonadota</taxon>
        <taxon>Betaproteobacteria</taxon>
        <taxon>Burkholderiales</taxon>
        <taxon>Alcaligenaceae</taxon>
        <taxon>Bordetella</taxon>
    </lineage>
</organism>
<dbReference type="RefSeq" id="WP_086079223.1">
    <property type="nucleotide sequence ID" value="NZ_CP021111.1"/>
</dbReference>
<reference evidence="2 3" key="1">
    <citation type="submission" date="2017-05" db="EMBL/GenBank/DDBJ databases">
        <title>Complete and WGS of Bordetella genogroups.</title>
        <authorList>
            <person name="Spilker T."/>
            <person name="LiPuma J."/>
        </authorList>
    </citation>
    <scope>NUCLEOTIDE SEQUENCE [LARGE SCALE GENOMIC DNA]</scope>
    <source>
        <strain evidence="2 3">AU7206</strain>
    </source>
</reference>
<dbReference type="OrthoDB" id="8685129at2"/>
<feature type="signal peptide" evidence="1">
    <location>
        <begin position="1"/>
        <end position="16"/>
    </location>
</feature>
<evidence type="ECO:0000313" key="2">
    <source>
        <dbReference type="EMBL" id="ARP95459.1"/>
    </source>
</evidence>
<dbReference type="Proteomes" id="UP000194161">
    <property type="component" value="Chromosome"/>
</dbReference>
<sequence>MAGNWMAAGMAALALAGCSVGTAPGGGDLSGSFDAAVGLQRAYQASRQQAERCLVGDGGYEVVSNLDQSASRGHLYVRPKLVEGEVARVELSAIDANRTRVQVSMWGKSIWNEGAMRAMHDAVVFGVPSCTTYMPTDKDSNKNSWFMQGK</sequence>
<evidence type="ECO:0000256" key="1">
    <source>
        <dbReference type="SAM" id="SignalP"/>
    </source>
</evidence>
<evidence type="ECO:0008006" key="4">
    <source>
        <dbReference type="Google" id="ProtNLM"/>
    </source>
</evidence>
<dbReference type="AlphaFoldDB" id="A0A1W6ZDR6"/>
<evidence type="ECO:0000313" key="3">
    <source>
        <dbReference type="Proteomes" id="UP000194161"/>
    </source>
</evidence>
<protein>
    <recommendedName>
        <fullName evidence="4">Lipoprotein</fullName>
    </recommendedName>
</protein>
<name>A0A1W6ZDR6_9BORD</name>
<dbReference type="EMBL" id="CP021111">
    <property type="protein sequence ID" value="ARP95459.1"/>
    <property type="molecule type" value="Genomic_DNA"/>
</dbReference>
<accession>A0A1W6ZDR6</accession>
<dbReference type="NCBIfam" id="NF046053">
    <property type="entry name" value="lipo_BPTD_2524"/>
    <property type="match status" value="1"/>
</dbReference>
<keyword evidence="1" id="KW-0732">Signal</keyword>
<gene>
    <name evidence="2" type="ORF">CAL15_14330</name>
</gene>
<proteinExistence type="predicted"/>
<dbReference type="KEGG" id="bgm:CAL15_14330"/>